<proteinExistence type="predicted"/>
<dbReference type="RefSeq" id="WP_091211780.1">
    <property type="nucleotide sequence ID" value="NZ_FOCL01000004.1"/>
</dbReference>
<gene>
    <name evidence="2" type="ORF">SAMN05192574_104747</name>
</gene>
<dbReference type="Proteomes" id="UP000198942">
    <property type="component" value="Unassembled WGS sequence"/>
</dbReference>
<evidence type="ECO:0000313" key="2">
    <source>
        <dbReference type="EMBL" id="SEN95693.1"/>
    </source>
</evidence>
<sequence>MTAIKRKYTILNVILLAGLGILLAGAAYSGYRLAGISTERKQVKEDYALSNSVTFGLFSIDQWRDRITDVLSNQIQDYHITKTQQKDLLVMVEKEMHGLVSKTVAEINQPQKGLGGKLKKLAFNTLVDSAELQAQVRPFAKTIVAKISSPESEKRLKNIAGSKVDQLTSQIYDSVSVANYTVTKYVYKKYKVSDPATFNQRIDQRLAVLKIQLVRYVCMMLGCVLAALVLWFILRKQVHLQTPLFMFALLFAFVMLITGSLLPVIEVDARIQSLDLELLNGKVEFKNQVLFYQSKSILGIVETLIAQSKPDAILVGSLILLFILILPLLRLIAKGIYVLRPKKAGNNNMILYLTFELGKWDMSDVMIVGMLMTYIGLNGILKSQLSGLNIHSASLNVVTANGTSLQPGYFIFAGYVLFAALLSYILKRVSPDDRL</sequence>
<dbReference type="STRING" id="551995.SAMN05192574_104747"/>
<name>A0A1H8KS22_9SPHI</name>
<dbReference type="AlphaFoldDB" id="A0A1H8KS22"/>
<accession>A0A1H8KS22</accession>
<feature type="transmembrane region" description="Helical" evidence="1">
    <location>
        <begin position="213"/>
        <end position="233"/>
    </location>
</feature>
<organism evidence="2 3">
    <name type="scientific">Mucilaginibacter gossypiicola</name>
    <dbReference type="NCBI Taxonomy" id="551995"/>
    <lineage>
        <taxon>Bacteria</taxon>
        <taxon>Pseudomonadati</taxon>
        <taxon>Bacteroidota</taxon>
        <taxon>Sphingobacteriia</taxon>
        <taxon>Sphingobacteriales</taxon>
        <taxon>Sphingobacteriaceae</taxon>
        <taxon>Mucilaginibacter</taxon>
    </lineage>
</organism>
<dbReference type="EMBL" id="FOCL01000004">
    <property type="protein sequence ID" value="SEN95693.1"/>
    <property type="molecule type" value="Genomic_DNA"/>
</dbReference>
<feature type="transmembrane region" description="Helical" evidence="1">
    <location>
        <begin position="312"/>
        <end position="333"/>
    </location>
</feature>
<reference evidence="3" key="1">
    <citation type="submission" date="2016-10" db="EMBL/GenBank/DDBJ databases">
        <authorList>
            <person name="Varghese N."/>
            <person name="Submissions S."/>
        </authorList>
    </citation>
    <scope>NUCLEOTIDE SEQUENCE [LARGE SCALE GENOMIC DNA]</scope>
    <source>
        <strain evidence="3">Gh-48</strain>
    </source>
</reference>
<keyword evidence="1" id="KW-0812">Transmembrane</keyword>
<keyword evidence="1" id="KW-1133">Transmembrane helix</keyword>
<keyword evidence="1" id="KW-0472">Membrane</keyword>
<evidence type="ECO:0000256" key="1">
    <source>
        <dbReference type="SAM" id="Phobius"/>
    </source>
</evidence>
<evidence type="ECO:0000313" key="3">
    <source>
        <dbReference type="Proteomes" id="UP000198942"/>
    </source>
</evidence>
<keyword evidence="3" id="KW-1185">Reference proteome</keyword>
<feature type="transmembrane region" description="Helical" evidence="1">
    <location>
        <begin position="365"/>
        <end position="385"/>
    </location>
</feature>
<feature type="transmembrane region" description="Helical" evidence="1">
    <location>
        <begin position="405"/>
        <end position="426"/>
    </location>
</feature>
<protein>
    <submittedName>
        <fullName evidence="2">Paraquat-inducible protein A</fullName>
    </submittedName>
</protein>
<dbReference type="OrthoDB" id="9800207at2"/>
<dbReference type="Pfam" id="PF04403">
    <property type="entry name" value="PqiA"/>
    <property type="match status" value="1"/>
</dbReference>
<dbReference type="InterPro" id="IPR007498">
    <property type="entry name" value="PqiA-like"/>
</dbReference>
<feature type="transmembrane region" description="Helical" evidence="1">
    <location>
        <begin position="245"/>
        <end position="265"/>
    </location>
</feature>